<name>A0AAQ4CUX3_9CREN</name>
<evidence type="ECO:0000313" key="3">
    <source>
        <dbReference type="Proteomes" id="UP001319921"/>
    </source>
</evidence>
<feature type="domain" description="UPF0033" evidence="1">
    <location>
        <begin position="3"/>
        <end position="67"/>
    </location>
</feature>
<dbReference type="Gene3D" id="3.30.110.40">
    <property type="entry name" value="TusA-like domain"/>
    <property type="match status" value="1"/>
</dbReference>
<dbReference type="RefSeq" id="WP_229569988.1">
    <property type="nucleotide sequence ID" value="NZ_AP025226.1"/>
</dbReference>
<dbReference type="EMBL" id="AP025226">
    <property type="protein sequence ID" value="BDB99604.1"/>
    <property type="molecule type" value="Genomic_DNA"/>
</dbReference>
<dbReference type="Proteomes" id="UP001319921">
    <property type="component" value="Chromosome"/>
</dbReference>
<dbReference type="Pfam" id="PF01206">
    <property type="entry name" value="TusA"/>
    <property type="match status" value="1"/>
</dbReference>
<evidence type="ECO:0000259" key="1">
    <source>
        <dbReference type="Pfam" id="PF01206"/>
    </source>
</evidence>
<dbReference type="CDD" id="cd00291">
    <property type="entry name" value="SirA_YedF_YeeD"/>
    <property type="match status" value="1"/>
</dbReference>
<sequence length="71" mass="8240">MMKLDLTGLCCSVPQMLVYSKIKKMRKGDTLEIIVEKGSSQELDVIRVLEFFKFNTNKIEMGDKCVYFVQK</sequence>
<protein>
    <submittedName>
        <fullName evidence="2">Oxidoreductase</fullName>
    </submittedName>
</protein>
<dbReference type="AlphaFoldDB" id="A0AAQ4CUX3"/>
<dbReference type="KEGG" id="scas:SACC_26210"/>
<organism evidence="2 3">
    <name type="scientific">Saccharolobus caldissimus</name>
    <dbReference type="NCBI Taxonomy" id="1702097"/>
    <lineage>
        <taxon>Archaea</taxon>
        <taxon>Thermoproteota</taxon>
        <taxon>Thermoprotei</taxon>
        <taxon>Sulfolobales</taxon>
        <taxon>Sulfolobaceae</taxon>
        <taxon>Saccharolobus</taxon>
    </lineage>
</organism>
<proteinExistence type="predicted"/>
<dbReference type="InterPro" id="IPR036868">
    <property type="entry name" value="TusA-like_sf"/>
</dbReference>
<reference evidence="2 3" key="1">
    <citation type="journal article" date="2022" name="Microbiol. Resour. Announc.">
        <title>Complete Genome Sequence of the Hyperthermophilic and Acidophilic Archaeon Saccharolobus caldissimus Strain HS-3T.</title>
        <authorList>
            <person name="Sakai H.D."/>
            <person name="Kurosawa N."/>
        </authorList>
    </citation>
    <scope>NUCLEOTIDE SEQUENCE [LARGE SCALE GENOMIC DNA]</scope>
    <source>
        <strain evidence="2 3">JCM32116</strain>
    </source>
</reference>
<accession>A0AAQ4CUX3</accession>
<dbReference type="SUPFAM" id="SSF64307">
    <property type="entry name" value="SirA-like"/>
    <property type="match status" value="1"/>
</dbReference>
<keyword evidence="3" id="KW-1185">Reference proteome</keyword>
<gene>
    <name evidence="2" type="ORF">SACC_26210</name>
</gene>
<dbReference type="GeneID" id="68867339"/>
<dbReference type="InterPro" id="IPR001455">
    <property type="entry name" value="TusA-like"/>
</dbReference>
<evidence type="ECO:0000313" key="2">
    <source>
        <dbReference type="EMBL" id="BDB99604.1"/>
    </source>
</evidence>